<dbReference type="Pfam" id="PF17653">
    <property type="entry name" value="DUF5522"/>
    <property type="match status" value="1"/>
</dbReference>
<reference evidence="1" key="2">
    <citation type="submission" date="2014-05" db="EMBL/GenBank/DDBJ databases">
        <title>The genome and life-stage specific transcriptomes of Globodera pallida elucidate key aspects of plant parasitism by a cyst nematode.</title>
        <authorList>
            <person name="Cotton J.A."/>
            <person name="Lilley C.J."/>
            <person name="Jones L.M."/>
            <person name="Kikuchi T."/>
            <person name="Reid A.J."/>
            <person name="Thorpe P."/>
            <person name="Tsai I.J."/>
            <person name="Beasley H."/>
            <person name="Blok V."/>
            <person name="Cock P.J.A."/>
            <person name="Van den Akker S.E."/>
            <person name="Holroyd N."/>
            <person name="Hunt M."/>
            <person name="Mantelin S."/>
            <person name="Naghra H."/>
            <person name="Pain A."/>
            <person name="Palomares-Rius J.E."/>
            <person name="Zarowiecki M."/>
            <person name="Berriman M."/>
            <person name="Jones J.T."/>
            <person name="Urwin P.E."/>
        </authorList>
    </citation>
    <scope>NUCLEOTIDE SEQUENCE [LARGE SCALE GENOMIC DNA]</scope>
    <source>
        <strain evidence="1">Lindley</strain>
    </source>
</reference>
<organism evidence="1 2">
    <name type="scientific">Globodera pallida</name>
    <name type="common">Potato cyst nematode worm</name>
    <name type="synonym">Heterodera pallida</name>
    <dbReference type="NCBI Taxonomy" id="36090"/>
    <lineage>
        <taxon>Eukaryota</taxon>
        <taxon>Metazoa</taxon>
        <taxon>Ecdysozoa</taxon>
        <taxon>Nematoda</taxon>
        <taxon>Chromadorea</taxon>
        <taxon>Rhabditida</taxon>
        <taxon>Tylenchina</taxon>
        <taxon>Tylenchomorpha</taxon>
        <taxon>Tylenchoidea</taxon>
        <taxon>Heteroderidae</taxon>
        <taxon>Heteroderinae</taxon>
        <taxon>Globodera</taxon>
    </lineage>
</organism>
<dbReference type="InterPro" id="IPR040807">
    <property type="entry name" value="DUF5522"/>
</dbReference>
<accession>A0A183CG81</accession>
<keyword evidence="1" id="KW-1185">Reference proteome</keyword>
<proteinExistence type="predicted"/>
<dbReference type="WBParaSite" id="GPLIN_001188600">
    <property type="protein sequence ID" value="GPLIN_001188600"/>
    <property type="gene ID" value="GPLIN_001188600"/>
</dbReference>
<evidence type="ECO:0000313" key="2">
    <source>
        <dbReference type="WBParaSite" id="GPLIN_001188600"/>
    </source>
</evidence>
<dbReference type="AlphaFoldDB" id="A0A183CG81"/>
<dbReference type="Proteomes" id="UP000050741">
    <property type="component" value="Unassembled WGS sequence"/>
</dbReference>
<protein>
    <submittedName>
        <fullName evidence="2">DUF3795 domain-containing protein</fullName>
    </submittedName>
</protein>
<reference evidence="1" key="1">
    <citation type="submission" date="2013-12" db="EMBL/GenBank/DDBJ databases">
        <authorList>
            <person name="Aslett M."/>
        </authorList>
    </citation>
    <scope>NUCLEOTIDE SEQUENCE [LARGE SCALE GENOMIC DNA]</scope>
    <source>
        <strain evidence="1">Lindley</strain>
    </source>
</reference>
<evidence type="ECO:0000313" key="1">
    <source>
        <dbReference type="Proteomes" id="UP000050741"/>
    </source>
</evidence>
<sequence>MTTPKIPSEIVRAAAEKMLPTHFAKSRGPGRPVFELVPGRGGELLADYVLFEETMKKTKVTWLCFDKMSGQERRILTAHMRAIRDRKLFYKCPETAQPVKTLSQLLFQGKCCGEGCRHCPYELDVCDEGKKRSLIWNGAYYV</sequence>
<name>A0A183CG81_GLOPA</name>
<reference evidence="2" key="3">
    <citation type="submission" date="2016-06" db="UniProtKB">
        <authorList>
            <consortium name="WormBaseParasite"/>
        </authorList>
    </citation>
    <scope>IDENTIFICATION</scope>
</reference>